<evidence type="ECO:0000313" key="3">
    <source>
        <dbReference type="Proteomes" id="UP000187406"/>
    </source>
</evidence>
<dbReference type="InParanoid" id="A0A1Q3BN36"/>
<proteinExistence type="predicted"/>
<accession>A0A1Q3BN36</accession>
<dbReference type="EMBL" id="BDDD01000723">
    <property type="protein sequence ID" value="GAV69441.1"/>
    <property type="molecule type" value="Genomic_DNA"/>
</dbReference>
<evidence type="ECO:0000313" key="2">
    <source>
        <dbReference type="EMBL" id="GAV69441.1"/>
    </source>
</evidence>
<dbReference type="OrthoDB" id="745018at2759"/>
<keyword evidence="3" id="KW-1185">Reference proteome</keyword>
<organism evidence="2 3">
    <name type="scientific">Cephalotus follicularis</name>
    <name type="common">Albany pitcher plant</name>
    <dbReference type="NCBI Taxonomy" id="3775"/>
    <lineage>
        <taxon>Eukaryota</taxon>
        <taxon>Viridiplantae</taxon>
        <taxon>Streptophyta</taxon>
        <taxon>Embryophyta</taxon>
        <taxon>Tracheophyta</taxon>
        <taxon>Spermatophyta</taxon>
        <taxon>Magnoliopsida</taxon>
        <taxon>eudicotyledons</taxon>
        <taxon>Gunneridae</taxon>
        <taxon>Pentapetalae</taxon>
        <taxon>rosids</taxon>
        <taxon>fabids</taxon>
        <taxon>Oxalidales</taxon>
        <taxon>Cephalotaceae</taxon>
        <taxon>Cephalotus</taxon>
    </lineage>
</organism>
<evidence type="ECO:0008006" key="4">
    <source>
        <dbReference type="Google" id="ProtNLM"/>
    </source>
</evidence>
<gene>
    <name evidence="2" type="ORF">CFOL_v3_12942</name>
</gene>
<comment type="caution">
    <text evidence="2">The sequence shown here is derived from an EMBL/GenBank/DDBJ whole genome shotgun (WGS) entry which is preliminary data.</text>
</comment>
<dbReference type="PANTHER" id="PTHR21677">
    <property type="entry name" value="CRAMPED PROTEIN"/>
    <property type="match status" value="1"/>
</dbReference>
<dbReference type="Proteomes" id="UP000187406">
    <property type="component" value="Unassembled WGS sequence"/>
</dbReference>
<dbReference type="InterPro" id="IPR055315">
    <property type="entry name" value="Cramped-like"/>
</dbReference>
<sequence length="458" mass="49861">METCRKRQRSGPADRGCGGAKQSTRRISAQQFKSTVPSFAEGFPLHTESTKRLPFVELCPGQKLDPSTKIKLQLFPIDEDTCIVLEKDGYHPYLELTLSARKKISSVLKRIISKWGSSSIAIGDPMLFPYDKMEILGTYQWTLNDSDVSAWDVYAAIGSPDIFRLRYGWFCGSETKSTGVPCISTPFKVCLESKPIQSGTSANAENNYGDRKQSEVTNEEFVKALTTNEATNAVVSLVTEKMSSNEPVNPKDNEVRVDSGIGQSTALWADSFSYISIGGLLSEASLQGKLNNCNPKSNGSNAGPQPSQLLSDSFDGFLAGQIYHSQGAKLLPHDSYSSILDAEDTCHAFAFQKLSSSSKGSLPLDGSACPRISTQNADFKSFKFPNLEVDGIQSELPRGHSQKLETDLQLCSRVYNDESSLGLSGIKWTESSGPFDLGLSTFRKITSGDKVSVSGIVN</sequence>
<feature type="region of interest" description="Disordered" evidence="1">
    <location>
        <begin position="1"/>
        <end position="27"/>
    </location>
</feature>
<dbReference type="GO" id="GO:0003682">
    <property type="term" value="F:chromatin binding"/>
    <property type="evidence" value="ECO:0007669"/>
    <property type="project" value="InterPro"/>
</dbReference>
<reference evidence="3" key="1">
    <citation type="submission" date="2016-04" db="EMBL/GenBank/DDBJ databases">
        <title>Cephalotus genome sequencing.</title>
        <authorList>
            <person name="Fukushima K."/>
            <person name="Hasebe M."/>
            <person name="Fang X."/>
        </authorList>
    </citation>
    <scope>NUCLEOTIDE SEQUENCE [LARGE SCALE GENOMIC DNA]</scope>
    <source>
        <strain evidence="3">cv. St1</strain>
    </source>
</reference>
<dbReference type="FunCoup" id="A0A1Q3BN36">
    <property type="interactions" value="81"/>
</dbReference>
<dbReference type="PANTHER" id="PTHR21677:SF4">
    <property type="entry name" value="TSL-KINASE INTERACTING-LIKE PROTEIN"/>
    <property type="match status" value="1"/>
</dbReference>
<dbReference type="GO" id="GO:0007389">
    <property type="term" value="P:pattern specification process"/>
    <property type="evidence" value="ECO:0007669"/>
    <property type="project" value="TreeGrafter"/>
</dbReference>
<protein>
    <recommendedName>
        <fullName evidence="4">TSL-kinase interacting protein 1</fullName>
    </recommendedName>
</protein>
<name>A0A1Q3BN36_CEPFO</name>
<dbReference type="GO" id="GO:0005634">
    <property type="term" value="C:nucleus"/>
    <property type="evidence" value="ECO:0007669"/>
    <property type="project" value="TreeGrafter"/>
</dbReference>
<evidence type="ECO:0000256" key="1">
    <source>
        <dbReference type="SAM" id="MobiDB-lite"/>
    </source>
</evidence>
<dbReference type="STRING" id="3775.A0A1Q3BN36"/>
<dbReference type="AlphaFoldDB" id="A0A1Q3BN36"/>